<feature type="region of interest" description="Disordered" evidence="1">
    <location>
        <begin position="1"/>
        <end position="99"/>
    </location>
</feature>
<name>A0AAW1L3S4_POPJA</name>
<keyword evidence="3" id="KW-1185">Reference proteome</keyword>
<proteinExistence type="predicted"/>
<protein>
    <submittedName>
        <fullName evidence="2">Uncharacterized protein</fullName>
    </submittedName>
</protein>
<evidence type="ECO:0000313" key="3">
    <source>
        <dbReference type="Proteomes" id="UP001458880"/>
    </source>
</evidence>
<evidence type="ECO:0000256" key="1">
    <source>
        <dbReference type="SAM" id="MobiDB-lite"/>
    </source>
</evidence>
<comment type="caution">
    <text evidence="2">The sequence shown here is derived from an EMBL/GenBank/DDBJ whole genome shotgun (WGS) entry which is preliminary data.</text>
</comment>
<dbReference type="AlphaFoldDB" id="A0AAW1L3S4"/>
<organism evidence="2 3">
    <name type="scientific">Popillia japonica</name>
    <name type="common">Japanese beetle</name>
    <dbReference type="NCBI Taxonomy" id="7064"/>
    <lineage>
        <taxon>Eukaryota</taxon>
        <taxon>Metazoa</taxon>
        <taxon>Ecdysozoa</taxon>
        <taxon>Arthropoda</taxon>
        <taxon>Hexapoda</taxon>
        <taxon>Insecta</taxon>
        <taxon>Pterygota</taxon>
        <taxon>Neoptera</taxon>
        <taxon>Endopterygota</taxon>
        <taxon>Coleoptera</taxon>
        <taxon>Polyphaga</taxon>
        <taxon>Scarabaeiformia</taxon>
        <taxon>Scarabaeidae</taxon>
        <taxon>Rutelinae</taxon>
        <taxon>Popillia</taxon>
    </lineage>
</organism>
<sequence>MDKKQEEQLLKWYEEVPTDTEPLDSDDDLSDAVSEQSLHNTDTGQSNDGDEVLAAQSITAVTQPRKKRDPIITGKNLTEWPKHKPVTPRRKPRPYNLIT</sequence>
<feature type="compositionally biased region" description="Acidic residues" evidence="1">
    <location>
        <begin position="16"/>
        <end position="30"/>
    </location>
</feature>
<feature type="compositionally biased region" description="Basic and acidic residues" evidence="1">
    <location>
        <begin position="1"/>
        <end position="14"/>
    </location>
</feature>
<feature type="compositionally biased region" description="Polar residues" evidence="1">
    <location>
        <begin position="33"/>
        <end position="47"/>
    </location>
</feature>
<feature type="compositionally biased region" description="Basic residues" evidence="1">
    <location>
        <begin position="83"/>
        <end position="93"/>
    </location>
</feature>
<evidence type="ECO:0000313" key="2">
    <source>
        <dbReference type="EMBL" id="KAK9729132.1"/>
    </source>
</evidence>
<reference evidence="2 3" key="1">
    <citation type="journal article" date="2024" name="BMC Genomics">
        <title>De novo assembly and annotation of Popillia japonica's genome with initial clues to its potential as an invasive pest.</title>
        <authorList>
            <person name="Cucini C."/>
            <person name="Boschi S."/>
            <person name="Funari R."/>
            <person name="Cardaioli E."/>
            <person name="Iannotti N."/>
            <person name="Marturano G."/>
            <person name="Paoli F."/>
            <person name="Bruttini M."/>
            <person name="Carapelli A."/>
            <person name="Frati F."/>
            <person name="Nardi F."/>
        </authorList>
    </citation>
    <scope>NUCLEOTIDE SEQUENCE [LARGE SCALE GENOMIC DNA]</scope>
    <source>
        <strain evidence="2">DMR45628</strain>
    </source>
</reference>
<dbReference type="Proteomes" id="UP001458880">
    <property type="component" value="Unassembled WGS sequence"/>
</dbReference>
<gene>
    <name evidence="2" type="ORF">QE152_g16069</name>
</gene>
<dbReference type="EMBL" id="JASPKY010000163">
    <property type="protein sequence ID" value="KAK9729132.1"/>
    <property type="molecule type" value="Genomic_DNA"/>
</dbReference>
<accession>A0AAW1L3S4</accession>